<evidence type="ECO:0000313" key="1">
    <source>
        <dbReference type="EMBL" id="GBG97173.1"/>
    </source>
</evidence>
<dbReference type="EMBL" id="BFFO01000008">
    <property type="protein sequence ID" value="GBG97173.1"/>
    <property type="molecule type" value="Genomic_DNA"/>
</dbReference>
<comment type="caution">
    <text evidence="1">The sequence shown here is derived from an EMBL/GenBank/DDBJ whole genome shotgun (WGS) entry which is preliminary data.</text>
</comment>
<dbReference type="Proteomes" id="UP000245021">
    <property type="component" value="Unassembled WGS sequence"/>
</dbReference>
<evidence type="ECO:0000313" key="2">
    <source>
        <dbReference type="Proteomes" id="UP000245021"/>
    </source>
</evidence>
<protein>
    <submittedName>
        <fullName evidence="1">Transposase</fullName>
    </submittedName>
</protein>
<accession>A0A2R5HGI6</accession>
<dbReference type="AlphaFoldDB" id="A0A2R5HGI6"/>
<name>A0A2R5HGI6_9LACT</name>
<organism evidence="1 2">
    <name type="scientific">Lactococcus termiticola</name>
    <dbReference type="NCBI Taxonomy" id="2169526"/>
    <lineage>
        <taxon>Bacteria</taxon>
        <taxon>Bacillati</taxon>
        <taxon>Bacillota</taxon>
        <taxon>Bacilli</taxon>
        <taxon>Lactobacillales</taxon>
        <taxon>Streptococcaceae</taxon>
        <taxon>Lactococcus</taxon>
    </lineage>
</organism>
<keyword evidence="2" id="KW-1185">Reference proteome</keyword>
<gene>
    <name evidence="1" type="ORF">NtB2_01311</name>
</gene>
<sequence length="45" mass="5310">MILRHLPKGTTKTTPEEVAVIEYWINTYPRKMFNYKSSFEMSLTG</sequence>
<reference evidence="1 2" key="1">
    <citation type="journal article" date="2018" name="Genome Announc.">
        <title>Draft Genome Sequence of Lactococcus sp. Strain NtB2 (JCM 32569), Isolated from the Gut of the Higher Termite Nasutitermes takasagoensis.</title>
        <authorList>
            <person name="Noda S."/>
            <person name="Aihara C."/>
            <person name="Yuki M."/>
            <person name="Ohkuma M."/>
        </authorList>
    </citation>
    <scope>NUCLEOTIDE SEQUENCE [LARGE SCALE GENOMIC DNA]</scope>
    <source>
        <strain evidence="1 2">NtB2</strain>
    </source>
</reference>
<proteinExistence type="predicted"/>